<dbReference type="RefSeq" id="WP_125227482.1">
    <property type="nucleotide sequence ID" value="NZ_RQYT01000008.1"/>
</dbReference>
<dbReference type="EMBL" id="RQYT01000008">
    <property type="protein sequence ID" value="RRD50226.1"/>
    <property type="molecule type" value="Genomic_DNA"/>
</dbReference>
<evidence type="ECO:0000256" key="1">
    <source>
        <dbReference type="SAM" id="MobiDB-lite"/>
    </source>
</evidence>
<reference evidence="2 3" key="1">
    <citation type="submission" date="2018-11" db="EMBL/GenBank/DDBJ databases">
        <title>Genomes From Bacteria Associated with the Canine Oral Cavity: a Test Case for Automated Genome-Based Taxonomic Assignment.</title>
        <authorList>
            <person name="Coil D.A."/>
            <person name="Jospin G."/>
            <person name="Darling A.E."/>
            <person name="Wallis C."/>
            <person name="Davis I.J."/>
            <person name="Harris S."/>
            <person name="Eisen J.A."/>
            <person name="Holcombe L.J."/>
            <person name="O'Flynn C."/>
        </authorList>
    </citation>
    <scope>NUCLEOTIDE SEQUENCE [LARGE SCALE GENOMIC DNA]</scope>
    <source>
        <strain evidence="2 3">OH2822_COT-296</strain>
    </source>
</reference>
<dbReference type="OrthoDB" id="9792898at2"/>
<protein>
    <submittedName>
        <fullName evidence="2">Zinc ribbon domain-containing protein</fullName>
    </submittedName>
</protein>
<dbReference type="Proteomes" id="UP000280935">
    <property type="component" value="Unassembled WGS sequence"/>
</dbReference>
<accession>A0A3P1WW12</accession>
<feature type="region of interest" description="Disordered" evidence="1">
    <location>
        <begin position="45"/>
        <end position="68"/>
    </location>
</feature>
<gene>
    <name evidence="2" type="ORF">EII35_05670</name>
</gene>
<proteinExistence type="predicted"/>
<organism evidence="2 3">
    <name type="scientific">Arachnia propionica</name>
    <dbReference type="NCBI Taxonomy" id="1750"/>
    <lineage>
        <taxon>Bacteria</taxon>
        <taxon>Bacillati</taxon>
        <taxon>Actinomycetota</taxon>
        <taxon>Actinomycetes</taxon>
        <taxon>Propionibacteriales</taxon>
        <taxon>Propionibacteriaceae</taxon>
        <taxon>Arachnia</taxon>
    </lineage>
</organism>
<comment type="caution">
    <text evidence="2">The sequence shown here is derived from an EMBL/GenBank/DDBJ whole genome shotgun (WGS) entry which is preliminary data.</text>
</comment>
<evidence type="ECO:0000313" key="2">
    <source>
        <dbReference type="EMBL" id="RRD50226.1"/>
    </source>
</evidence>
<name>A0A3P1WW12_9ACTN</name>
<sequence>MISYDVMCTSRHRTEVRLASMFDDNPPCPTCGGATSRVPAAARLGNRADAGSSREEMPNTWHGIGRGDKDTIRHWHQRMTARERLEEKYPELAGDRRPVLAHEGVFHDRPLRAGDDLAPAVAAATFERTPTTTKEKTC</sequence>
<evidence type="ECO:0000313" key="3">
    <source>
        <dbReference type="Proteomes" id="UP000280935"/>
    </source>
</evidence>
<dbReference type="AlphaFoldDB" id="A0A3P1WW12"/>